<dbReference type="RefSeq" id="WP_268074083.1">
    <property type="nucleotide sequence ID" value="NZ_CP109965.1"/>
</dbReference>
<evidence type="ECO:0000313" key="4">
    <source>
        <dbReference type="Proteomes" id="UP001163726"/>
    </source>
</evidence>
<reference evidence="3" key="1">
    <citation type="submission" date="2022-10" db="EMBL/GenBank/DDBJ databases">
        <title>Catenovulum adriacola sp. nov. isolated in the Harbour of Susak.</title>
        <authorList>
            <person name="Schoch T."/>
            <person name="Reich S.J."/>
            <person name="Stoeferle S."/>
            <person name="Flaiz M."/>
            <person name="Kazda M."/>
            <person name="Riedel C.U."/>
            <person name="Duerre P."/>
        </authorList>
    </citation>
    <scope>NUCLEOTIDE SEQUENCE</scope>
    <source>
        <strain evidence="3">TS8</strain>
    </source>
</reference>
<dbReference type="InterPro" id="IPR023214">
    <property type="entry name" value="HAD_sf"/>
</dbReference>
<dbReference type="SUPFAM" id="SSF56784">
    <property type="entry name" value="HAD-like"/>
    <property type="match status" value="1"/>
</dbReference>
<organism evidence="3 4">
    <name type="scientific">Catenovulum adriaticum</name>
    <dbReference type="NCBI Taxonomy" id="2984846"/>
    <lineage>
        <taxon>Bacteria</taxon>
        <taxon>Pseudomonadati</taxon>
        <taxon>Pseudomonadota</taxon>
        <taxon>Gammaproteobacteria</taxon>
        <taxon>Alteromonadales</taxon>
        <taxon>Alteromonadaceae</taxon>
        <taxon>Catenovulum</taxon>
    </lineage>
</organism>
<sequence length="277" mass="31746">MLKHIQNKIQFKLLRTLLICACILPPKFALADESLGAIAWLQKSAEFQAIASQTFENASQKLEKAVFDNNWTAAIEQFGQEGMNQLPNAIILDLDDTLISTMPYRGELALDNDEHSESRFNRWVEHERVNLVPYVMKLIKKASTLGVSVLLISDRVCKPNPRDPCPIKTKTSKVLSRVSLAFPKDQMFFRGEFADWNQDQSSRRQFIAKRYRILMIVGDDINQMIPKASSLPASARLKLTSQYDEMWGNRWFLIPNPVYGGWRDTMEKSIKNNITGY</sequence>
<keyword evidence="4" id="KW-1185">Reference proteome</keyword>
<keyword evidence="1 2" id="KW-0732">Signal</keyword>
<dbReference type="Gene3D" id="3.40.50.1000">
    <property type="entry name" value="HAD superfamily/HAD-like"/>
    <property type="match status" value="1"/>
</dbReference>
<dbReference type="PANTHER" id="PTHR31284:SF10">
    <property type="entry name" value="ACID PHOSPHATASE-LIKE PROTEIN"/>
    <property type="match status" value="1"/>
</dbReference>
<accession>A0ABY7AN82</accession>
<protein>
    <recommendedName>
        <fullName evidence="5">Acid phosphatase</fullName>
    </recommendedName>
</protein>
<dbReference type="Pfam" id="PF03767">
    <property type="entry name" value="Acid_phosphat_B"/>
    <property type="match status" value="1"/>
</dbReference>
<evidence type="ECO:0008006" key="5">
    <source>
        <dbReference type="Google" id="ProtNLM"/>
    </source>
</evidence>
<dbReference type="PANTHER" id="PTHR31284">
    <property type="entry name" value="ACID PHOSPHATASE-LIKE PROTEIN"/>
    <property type="match status" value="1"/>
</dbReference>
<dbReference type="Proteomes" id="UP001163726">
    <property type="component" value="Chromosome"/>
</dbReference>
<evidence type="ECO:0000256" key="2">
    <source>
        <dbReference type="SAM" id="SignalP"/>
    </source>
</evidence>
<feature type="signal peptide" evidence="2">
    <location>
        <begin position="1"/>
        <end position="31"/>
    </location>
</feature>
<dbReference type="InterPro" id="IPR005519">
    <property type="entry name" value="Acid_phosphat_B-like"/>
</dbReference>
<proteinExistence type="predicted"/>
<evidence type="ECO:0000256" key="1">
    <source>
        <dbReference type="ARBA" id="ARBA00022729"/>
    </source>
</evidence>
<name>A0ABY7AN82_9ALTE</name>
<dbReference type="InterPro" id="IPR036412">
    <property type="entry name" value="HAD-like_sf"/>
</dbReference>
<dbReference type="EMBL" id="CP109965">
    <property type="protein sequence ID" value="WAJ69799.1"/>
    <property type="molecule type" value="Genomic_DNA"/>
</dbReference>
<evidence type="ECO:0000313" key="3">
    <source>
        <dbReference type="EMBL" id="WAJ69799.1"/>
    </source>
</evidence>
<gene>
    <name evidence="3" type="ORF">OLW01_11645</name>
</gene>
<feature type="chain" id="PRO_5046211554" description="Acid phosphatase" evidence="2">
    <location>
        <begin position="32"/>
        <end position="277"/>
    </location>
</feature>